<comment type="caution">
    <text evidence="4">The sequence shown here is derived from an EMBL/GenBank/DDBJ whole genome shotgun (WGS) entry which is preliminary data.</text>
</comment>
<name>A0ABT4X1B3_9BACI</name>
<dbReference type="SUPFAM" id="SSF53383">
    <property type="entry name" value="PLP-dependent transferases"/>
    <property type="match status" value="1"/>
</dbReference>
<comment type="similarity">
    <text evidence="2 3">Belongs to the DegT/DnrJ/EryC1 family.</text>
</comment>
<accession>A0ABT4X1B3</accession>
<evidence type="ECO:0000256" key="3">
    <source>
        <dbReference type="RuleBase" id="RU004508"/>
    </source>
</evidence>
<evidence type="ECO:0000256" key="2">
    <source>
        <dbReference type="ARBA" id="ARBA00037999"/>
    </source>
</evidence>
<dbReference type="GO" id="GO:0008483">
    <property type="term" value="F:transaminase activity"/>
    <property type="evidence" value="ECO:0007669"/>
    <property type="project" value="UniProtKB-KW"/>
</dbReference>
<organism evidence="4 5">
    <name type="scientific">Bacillus changyiensis</name>
    <dbReference type="NCBI Taxonomy" id="3004103"/>
    <lineage>
        <taxon>Bacteria</taxon>
        <taxon>Bacillati</taxon>
        <taxon>Bacillota</taxon>
        <taxon>Bacilli</taxon>
        <taxon>Bacillales</taxon>
        <taxon>Bacillaceae</taxon>
        <taxon>Bacillus</taxon>
    </lineage>
</organism>
<protein>
    <submittedName>
        <fullName evidence="4">DegT/DnrJ/EryC1/StrS family aminotransferase</fullName>
    </submittedName>
</protein>
<evidence type="ECO:0000313" key="4">
    <source>
        <dbReference type="EMBL" id="MDA7025484.1"/>
    </source>
</evidence>
<keyword evidence="1 3" id="KW-0663">Pyridoxal phosphate</keyword>
<dbReference type="InterPro" id="IPR015424">
    <property type="entry name" value="PyrdxlP-dep_Trfase"/>
</dbReference>
<keyword evidence="4" id="KW-0032">Aminotransferase</keyword>
<evidence type="ECO:0000256" key="1">
    <source>
        <dbReference type="ARBA" id="ARBA00022898"/>
    </source>
</evidence>
<dbReference type="PIRSF" id="PIRSF000390">
    <property type="entry name" value="PLP_StrS"/>
    <property type="match status" value="1"/>
</dbReference>
<gene>
    <name evidence="4" type="ORF">PJ311_02525</name>
</gene>
<proteinExistence type="inferred from homology"/>
<dbReference type="Gene3D" id="3.40.640.10">
    <property type="entry name" value="Type I PLP-dependent aspartate aminotransferase-like (Major domain)"/>
    <property type="match status" value="1"/>
</dbReference>
<dbReference type="PANTHER" id="PTHR30244">
    <property type="entry name" value="TRANSAMINASE"/>
    <property type="match status" value="1"/>
</dbReference>
<dbReference type="InterPro" id="IPR000653">
    <property type="entry name" value="DegT/StrS_aminotransferase"/>
</dbReference>
<dbReference type="InterPro" id="IPR015421">
    <property type="entry name" value="PyrdxlP-dep_Trfase_major"/>
</dbReference>
<keyword evidence="4" id="KW-0808">Transferase</keyword>
<dbReference type="Pfam" id="PF01041">
    <property type="entry name" value="DegT_DnrJ_EryC1"/>
    <property type="match status" value="1"/>
</dbReference>
<dbReference type="RefSeq" id="WP_271339335.1">
    <property type="nucleotide sequence ID" value="NZ_JAQKAB010000001.1"/>
</dbReference>
<evidence type="ECO:0000313" key="5">
    <source>
        <dbReference type="Proteomes" id="UP001211894"/>
    </source>
</evidence>
<keyword evidence="5" id="KW-1185">Reference proteome</keyword>
<reference evidence="4 5" key="1">
    <citation type="submission" date="2023-01" db="EMBL/GenBank/DDBJ databases">
        <title>Bacillus changyiensis sp. nov., isolated from a coastal deposit.</title>
        <authorList>
            <person name="Xiao G."/>
            <person name="Lai Q."/>
            <person name="Hu Z."/>
            <person name="Shao Z."/>
        </authorList>
    </citation>
    <scope>NUCLEOTIDE SEQUENCE [LARGE SCALE GENOMIC DNA]</scope>
    <source>
        <strain evidence="4 5">CLL-7-23</strain>
    </source>
</reference>
<sequence length="379" mass="43176">MNHLKFAERINVTKPKLPPIEAYTAKIQKIWDNHWLSNNGPLHEEFKTALKKFLNVKHLELFVNGHSALELALKSLNLSGEVITTPFTFASTVQAILNTGLKPVFCDIETQTYNIDTSQIEKLINEKTSAIIAVHVYGNPCDVYEIERIAKQYNLKVIYDAAHAFGVTIDGKSIAEFGDISMFSMHATKVFHSIEGGLLTFKDAALETKLKMMKNFGISAEDSVDMPGVNAKMNEFQAAMGIVNLETFDLDIMKRKQVYFNYKKYFAGFSDIKMLAELEGVSHNYSYFPVLFEQKEIRDYVFHEAKKYNLYTRKYFYPLCNEFTYCQLDKGNTLNASDVSNRMLALPMYADLDENTIEQICKIIKTLTKNISLTSSGKK</sequence>
<dbReference type="Proteomes" id="UP001211894">
    <property type="component" value="Unassembled WGS sequence"/>
</dbReference>
<dbReference type="PANTHER" id="PTHR30244:SF9">
    <property type="entry name" value="PROTEIN RV3402C"/>
    <property type="match status" value="1"/>
</dbReference>
<dbReference type="CDD" id="cd00616">
    <property type="entry name" value="AHBA_syn"/>
    <property type="match status" value="1"/>
</dbReference>
<dbReference type="EMBL" id="JAQKAB010000001">
    <property type="protein sequence ID" value="MDA7025484.1"/>
    <property type="molecule type" value="Genomic_DNA"/>
</dbReference>